<dbReference type="AlphaFoldDB" id="A0A3N4P4Q9"/>
<reference evidence="1 2" key="1">
    <citation type="submission" date="2018-11" db="EMBL/GenBank/DDBJ databases">
        <title>Aureibaculum marinum gen. nov., sp. nov., a member of the family Flavobacteriaceae isolated from the Bohai Sea.</title>
        <authorList>
            <person name="Ji X."/>
        </authorList>
    </citation>
    <scope>NUCLEOTIDE SEQUENCE [LARGE SCALE GENOMIC DNA]</scope>
    <source>
        <strain evidence="1 2">BH-SD17</strain>
    </source>
</reference>
<proteinExistence type="predicted"/>
<dbReference type="InterPro" id="IPR038396">
    <property type="entry name" value="SpoIIAA-like_sf"/>
</dbReference>
<dbReference type="Proteomes" id="UP000270856">
    <property type="component" value="Unassembled WGS sequence"/>
</dbReference>
<evidence type="ECO:0000313" key="1">
    <source>
        <dbReference type="EMBL" id="RPD98729.1"/>
    </source>
</evidence>
<dbReference type="InterPro" id="IPR036513">
    <property type="entry name" value="STAS_dom_sf"/>
</dbReference>
<protein>
    <submittedName>
        <fullName evidence="1">STAS/SEC14 domain-containing protein</fullName>
    </submittedName>
</protein>
<sequence>MAFAFLYLIKNSKMETTKLTSLNLNTTVSLTISDGIDSETINKTYKKLRTIIDQNENVNLLMQIEDVNGIESIKLFFDNLGDKWYVLRHLRKYALITNNDWVENIIEIAGMLTPKVEMKQFDMDEKEKAIDWINSSSHNEKHGLAIWPKENYLHLIVYDKLTIFDYKALNKIMHNYENEVSLLVEFSDFEGMTLRAFLEDLKMGFSYYRKFKKIAVVPNKNINVLVKITDLITPGIQFKSFSQEEKELAIKWIEAR</sequence>
<dbReference type="InterPro" id="IPR021866">
    <property type="entry name" value="SpoIIAA-like"/>
</dbReference>
<evidence type="ECO:0000313" key="2">
    <source>
        <dbReference type="Proteomes" id="UP000270856"/>
    </source>
</evidence>
<dbReference type="SUPFAM" id="SSF52091">
    <property type="entry name" value="SpoIIaa-like"/>
    <property type="match status" value="2"/>
</dbReference>
<keyword evidence="2" id="KW-1185">Reference proteome</keyword>
<comment type="caution">
    <text evidence="1">The sequence shown here is derived from an EMBL/GenBank/DDBJ whole genome shotgun (WGS) entry which is preliminary data.</text>
</comment>
<accession>A0A3N4P4Q9</accession>
<dbReference type="Gene3D" id="3.40.50.10600">
    <property type="entry name" value="SpoIIaa-like domains"/>
    <property type="match status" value="2"/>
</dbReference>
<dbReference type="EMBL" id="RPFJ01000006">
    <property type="protein sequence ID" value="RPD98729.1"/>
    <property type="molecule type" value="Genomic_DNA"/>
</dbReference>
<dbReference type="OrthoDB" id="1447828at2"/>
<gene>
    <name evidence="1" type="ORF">EGM88_05945</name>
</gene>
<organism evidence="1 2">
    <name type="scientific">Aureibaculum marinum</name>
    <dbReference type="NCBI Taxonomy" id="2487930"/>
    <lineage>
        <taxon>Bacteria</taxon>
        <taxon>Pseudomonadati</taxon>
        <taxon>Bacteroidota</taxon>
        <taxon>Flavobacteriia</taxon>
        <taxon>Flavobacteriales</taxon>
        <taxon>Flavobacteriaceae</taxon>
        <taxon>Aureibaculum</taxon>
    </lineage>
</organism>
<name>A0A3N4P4Q9_9FLAO</name>
<dbReference type="Pfam" id="PF11964">
    <property type="entry name" value="SpoIIAA-like"/>
    <property type="match status" value="2"/>
</dbReference>